<evidence type="ECO:0000256" key="1">
    <source>
        <dbReference type="SAM" id="MobiDB-lite"/>
    </source>
</evidence>
<evidence type="ECO:0000313" key="3">
    <source>
        <dbReference type="Proteomes" id="UP000235392"/>
    </source>
</evidence>
<feature type="region of interest" description="Disordered" evidence="1">
    <location>
        <begin position="30"/>
        <end position="51"/>
    </location>
</feature>
<sequence length="116" mass="13139">MRSFCLITRHGQRCRKAAKRRVLRPANCRILSTDKKGKGKTAKRNSRVTTKDDNVNAHHGRIKAAKKLQRLEKSHKRNPTLASRISAHHQSDREILTRISGNTNDSSDYGKANSPK</sequence>
<proteinExistence type="predicted"/>
<dbReference type="EMBL" id="PGCI01000778">
    <property type="protein sequence ID" value="PLW16185.1"/>
    <property type="molecule type" value="Genomic_DNA"/>
</dbReference>
<protein>
    <submittedName>
        <fullName evidence="2">Uncharacterized protein</fullName>
    </submittedName>
</protein>
<name>A0A2N5SSG4_9BASI</name>
<evidence type="ECO:0000313" key="2">
    <source>
        <dbReference type="EMBL" id="PLW16185.1"/>
    </source>
</evidence>
<reference evidence="2 3" key="1">
    <citation type="submission" date="2017-11" db="EMBL/GenBank/DDBJ databases">
        <title>De novo assembly and phasing of dikaryotic genomes from two isolates of Puccinia coronata f. sp. avenae, the causal agent of oat crown rust.</title>
        <authorList>
            <person name="Miller M.E."/>
            <person name="Zhang Y."/>
            <person name="Omidvar V."/>
            <person name="Sperschneider J."/>
            <person name="Schwessinger B."/>
            <person name="Raley C."/>
            <person name="Palmer J.M."/>
            <person name="Garnica D."/>
            <person name="Upadhyaya N."/>
            <person name="Rathjen J."/>
            <person name="Taylor J.M."/>
            <person name="Park R.F."/>
            <person name="Dodds P.N."/>
            <person name="Hirsch C.D."/>
            <person name="Kianian S.F."/>
            <person name="Figueroa M."/>
        </authorList>
    </citation>
    <scope>NUCLEOTIDE SEQUENCE [LARGE SCALE GENOMIC DNA]</scope>
    <source>
        <strain evidence="2">12SD80</strain>
    </source>
</reference>
<accession>A0A2N5SSG4</accession>
<gene>
    <name evidence="2" type="ORF">PCASD_18056</name>
</gene>
<dbReference type="Proteomes" id="UP000235392">
    <property type="component" value="Unassembled WGS sequence"/>
</dbReference>
<feature type="region of interest" description="Disordered" evidence="1">
    <location>
        <begin position="67"/>
        <end position="116"/>
    </location>
</feature>
<organism evidence="2 3">
    <name type="scientific">Puccinia coronata f. sp. avenae</name>
    <dbReference type="NCBI Taxonomy" id="200324"/>
    <lineage>
        <taxon>Eukaryota</taxon>
        <taxon>Fungi</taxon>
        <taxon>Dikarya</taxon>
        <taxon>Basidiomycota</taxon>
        <taxon>Pucciniomycotina</taxon>
        <taxon>Pucciniomycetes</taxon>
        <taxon>Pucciniales</taxon>
        <taxon>Pucciniaceae</taxon>
        <taxon>Puccinia</taxon>
    </lineage>
</organism>
<feature type="compositionally biased region" description="Basic residues" evidence="1">
    <location>
        <begin position="37"/>
        <end position="46"/>
    </location>
</feature>
<comment type="caution">
    <text evidence="2">The sequence shown here is derived from an EMBL/GenBank/DDBJ whole genome shotgun (WGS) entry which is preliminary data.</text>
</comment>
<feature type="compositionally biased region" description="Basic residues" evidence="1">
    <location>
        <begin position="67"/>
        <end position="78"/>
    </location>
</feature>
<dbReference type="AlphaFoldDB" id="A0A2N5SSG4"/>